<keyword evidence="7" id="KW-1185">Reference proteome</keyword>
<dbReference type="InterPro" id="IPR018957">
    <property type="entry name" value="Znf_C3HC4_RING-type"/>
</dbReference>
<evidence type="ECO:0000259" key="5">
    <source>
        <dbReference type="Pfam" id="PF00097"/>
    </source>
</evidence>
<evidence type="ECO:0000256" key="4">
    <source>
        <dbReference type="SAM" id="MobiDB-lite"/>
    </source>
</evidence>
<comment type="caution">
    <text evidence="6">The sequence shown here is derived from an EMBL/GenBank/DDBJ whole genome shotgun (WGS) entry which is preliminary data.</text>
</comment>
<feature type="region of interest" description="Disordered" evidence="4">
    <location>
        <begin position="280"/>
        <end position="321"/>
    </location>
</feature>
<evidence type="ECO:0000256" key="2">
    <source>
        <dbReference type="ARBA" id="ARBA00022771"/>
    </source>
</evidence>
<gene>
    <name evidence="6" type="ORF">DEBURN_LOCUS5111</name>
</gene>
<dbReference type="Proteomes" id="UP000789706">
    <property type="component" value="Unassembled WGS sequence"/>
</dbReference>
<dbReference type="OrthoDB" id="2425936at2759"/>
<evidence type="ECO:0000256" key="1">
    <source>
        <dbReference type="ARBA" id="ARBA00022723"/>
    </source>
</evidence>
<dbReference type="Pfam" id="PF00097">
    <property type="entry name" value="zf-C3HC4"/>
    <property type="match status" value="1"/>
</dbReference>
<dbReference type="Gene3D" id="3.30.40.10">
    <property type="entry name" value="Zinc/RING finger domain, C3HC4 (zinc finger)"/>
    <property type="match status" value="1"/>
</dbReference>
<dbReference type="InterPro" id="IPR013083">
    <property type="entry name" value="Znf_RING/FYVE/PHD"/>
</dbReference>
<proteinExistence type="predicted"/>
<feature type="compositionally biased region" description="Low complexity" evidence="4">
    <location>
        <begin position="309"/>
        <end position="318"/>
    </location>
</feature>
<accession>A0A9N8ZWS4</accession>
<evidence type="ECO:0000313" key="7">
    <source>
        <dbReference type="Proteomes" id="UP000789706"/>
    </source>
</evidence>
<dbReference type="GO" id="GO:0061630">
    <property type="term" value="F:ubiquitin protein ligase activity"/>
    <property type="evidence" value="ECO:0007669"/>
    <property type="project" value="TreeGrafter"/>
</dbReference>
<name>A0A9N8ZWS4_9GLOM</name>
<feature type="domain" description="Zinc finger C3HC4 RING-type" evidence="5">
    <location>
        <begin position="396"/>
        <end position="436"/>
    </location>
</feature>
<dbReference type="AlphaFoldDB" id="A0A9N8ZWS4"/>
<feature type="compositionally biased region" description="Polar residues" evidence="4">
    <location>
        <begin position="285"/>
        <end position="297"/>
    </location>
</feature>
<reference evidence="6" key="1">
    <citation type="submission" date="2021-06" db="EMBL/GenBank/DDBJ databases">
        <authorList>
            <person name="Kallberg Y."/>
            <person name="Tangrot J."/>
            <person name="Rosling A."/>
        </authorList>
    </citation>
    <scope>NUCLEOTIDE SEQUENCE</scope>
    <source>
        <strain evidence="6">AZ414A</strain>
    </source>
</reference>
<organism evidence="6 7">
    <name type="scientific">Diversispora eburnea</name>
    <dbReference type="NCBI Taxonomy" id="1213867"/>
    <lineage>
        <taxon>Eukaryota</taxon>
        <taxon>Fungi</taxon>
        <taxon>Fungi incertae sedis</taxon>
        <taxon>Mucoromycota</taxon>
        <taxon>Glomeromycotina</taxon>
        <taxon>Glomeromycetes</taxon>
        <taxon>Diversisporales</taxon>
        <taxon>Diversisporaceae</taxon>
        <taxon>Diversispora</taxon>
    </lineage>
</organism>
<dbReference type="SUPFAM" id="SSF57850">
    <property type="entry name" value="RING/U-box"/>
    <property type="match status" value="1"/>
</dbReference>
<sequence>MSVRSDRVDSGAFCESCLRCGQRLPLSQWCQHCEKKQFQSNFNTWYSGSDKLDKLIKSSQNKSNSSIDYIEWIPFNKLNDIKFISSGQYGSVSSAIWMDGPRWNWNEETSSWERTGPTVVALKTINNSKHLSATFFNELKGFYNNSIESNRIVHCYGSNNSKGDYAAIGDIGLNQQLEEAERIRLELIKEHVTLPQSAHFTSREIKIIHVSPTKLNLEIYNIKPKSYKKIKFGLKKPEQSLGMNKEKIHIQGDPTDTKDSLITLPETFNNTVLNLELTEEKGLTEPTTKKNSSNNPDISHFFGDTEVGNSNNARNRNNLNDDDFVMNDDLEDYLNLLPPLSRDQTGGRFGFFLGADNDMPFNNLIDGLLGPPPASKKFIQNLSSIPKSEINIDEACPICSEKFVTTNGESKDMKSIVIRMPCKHLFDKECILSWLKLVTQYVSDLS</sequence>
<dbReference type="GO" id="GO:0016567">
    <property type="term" value="P:protein ubiquitination"/>
    <property type="evidence" value="ECO:0007669"/>
    <property type="project" value="TreeGrafter"/>
</dbReference>
<dbReference type="GO" id="GO:0005737">
    <property type="term" value="C:cytoplasm"/>
    <property type="evidence" value="ECO:0007669"/>
    <property type="project" value="TreeGrafter"/>
</dbReference>
<keyword evidence="2" id="KW-0863">Zinc-finger</keyword>
<dbReference type="GO" id="GO:0008270">
    <property type="term" value="F:zinc ion binding"/>
    <property type="evidence" value="ECO:0007669"/>
    <property type="project" value="UniProtKB-KW"/>
</dbReference>
<evidence type="ECO:0000313" key="6">
    <source>
        <dbReference type="EMBL" id="CAG8509743.1"/>
    </source>
</evidence>
<keyword evidence="3" id="KW-0862">Zinc</keyword>
<dbReference type="PANTHER" id="PTHR15710">
    <property type="entry name" value="E3 UBIQUITIN-PROTEIN LIGASE PRAJA"/>
    <property type="match status" value="1"/>
</dbReference>
<dbReference type="PANTHER" id="PTHR15710:SF243">
    <property type="entry name" value="E3 UBIQUITIN-PROTEIN LIGASE PRAJA-2 ISOFORM X1"/>
    <property type="match status" value="1"/>
</dbReference>
<dbReference type="EMBL" id="CAJVPK010000434">
    <property type="protein sequence ID" value="CAG8509743.1"/>
    <property type="molecule type" value="Genomic_DNA"/>
</dbReference>
<evidence type="ECO:0000256" key="3">
    <source>
        <dbReference type="ARBA" id="ARBA00022833"/>
    </source>
</evidence>
<protein>
    <submittedName>
        <fullName evidence="6">324_t:CDS:1</fullName>
    </submittedName>
</protein>
<keyword evidence="1" id="KW-0479">Metal-binding</keyword>